<evidence type="ECO:0000313" key="3">
    <source>
        <dbReference type="Proteomes" id="UP000053558"/>
    </source>
</evidence>
<sequence length="276" mass="31092">MESRPIQSSGNSARPPLSNEYQTLAPSPREHVSRPSPDFPITSTHRRLPTSTSSNAPYRRHPTSPTSSNIVQHRPTLSSNIVQHRPTSSNIVQHRRPTSSNIVQHRRPTSSNIVQHRRPTSSNIARHRPISSDVIQHCPTPIANSAKADQICWLSMTTSRLIPTPTLHMYSVLVWAEGFITSRSEASRSSRTWCTSRSPWAMFDPAPPNYHTAVVSSRWLHAAMRLPVHLTLPEKFSPPMPLPDPPLLPPIVLHNKRLETVYDGNGQRAEHYRDVE</sequence>
<dbReference type="EMBL" id="JH711575">
    <property type="protein sequence ID" value="EIW83745.1"/>
    <property type="molecule type" value="Genomic_DNA"/>
</dbReference>
<dbReference type="KEGG" id="cput:CONPUDRAFT_150806"/>
<accession>A0A5M3MYM5</accession>
<dbReference type="RefSeq" id="XP_007765654.1">
    <property type="nucleotide sequence ID" value="XM_007767464.1"/>
</dbReference>
<keyword evidence="3" id="KW-1185">Reference proteome</keyword>
<proteinExistence type="predicted"/>
<feature type="compositionally biased region" description="Polar residues" evidence="1">
    <location>
        <begin position="1"/>
        <end position="12"/>
    </location>
</feature>
<gene>
    <name evidence="2" type="ORF">CONPUDRAFT_150806</name>
</gene>
<reference evidence="3" key="1">
    <citation type="journal article" date="2012" name="Science">
        <title>The Paleozoic origin of enzymatic lignin decomposition reconstructed from 31 fungal genomes.</title>
        <authorList>
            <person name="Floudas D."/>
            <person name="Binder M."/>
            <person name="Riley R."/>
            <person name="Barry K."/>
            <person name="Blanchette R.A."/>
            <person name="Henrissat B."/>
            <person name="Martinez A.T."/>
            <person name="Otillar R."/>
            <person name="Spatafora J.W."/>
            <person name="Yadav J.S."/>
            <person name="Aerts A."/>
            <person name="Benoit I."/>
            <person name="Boyd A."/>
            <person name="Carlson A."/>
            <person name="Copeland A."/>
            <person name="Coutinho P.M."/>
            <person name="de Vries R.P."/>
            <person name="Ferreira P."/>
            <person name="Findley K."/>
            <person name="Foster B."/>
            <person name="Gaskell J."/>
            <person name="Glotzer D."/>
            <person name="Gorecki P."/>
            <person name="Heitman J."/>
            <person name="Hesse C."/>
            <person name="Hori C."/>
            <person name="Igarashi K."/>
            <person name="Jurgens J.A."/>
            <person name="Kallen N."/>
            <person name="Kersten P."/>
            <person name="Kohler A."/>
            <person name="Kuees U."/>
            <person name="Kumar T.K.A."/>
            <person name="Kuo A."/>
            <person name="LaButti K."/>
            <person name="Larrondo L.F."/>
            <person name="Lindquist E."/>
            <person name="Ling A."/>
            <person name="Lombard V."/>
            <person name="Lucas S."/>
            <person name="Lundell T."/>
            <person name="Martin R."/>
            <person name="McLaughlin D.J."/>
            <person name="Morgenstern I."/>
            <person name="Morin E."/>
            <person name="Murat C."/>
            <person name="Nagy L.G."/>
            <person name="Nolan M."/>
            <person name="Ohm R.A."/>
            <person name="Patyshakuliyeva A."/>
            <person name="Rokas A."/>
            <person name="Ruiz-Duenas F.J."/>
            <person name="Sabat G."/>
            <person name="Salamov A."/>
            <person name="Samejima M."/>
            <person name="Schmutz J."/>
            <person name="Slot J.C."/>
            <person name="St John F."/>
            <person name="Stenlid J."/>
            <person name="Sun H."/>
            <person name="Sun S."/>
            <person name="Syed K."/>
            <person name="Tsang A."/>
            <person name="Wiebenga A."/>
            <person name="Young D."/>
            <person name="Pisabarro A."/>
            <person name="Eastwood D.C."/>
            <person name="Martin F."/>
            <person name="Cullen D."/>
            <person name="Grigoriev I.V."/>
            <person name="Hibbett D.S."/>
        </authorList>
    </citation>
    <scope>NUCLEOTIDE SEQUENCE [LARGE SCALE GENOMIC DNA]</scope>
    <source>
        <strain evidence="3">RWD-64-598 SS2</strain>
    </source>
</reference>
<organism evidence="2 3">
    <name type="scientific">Coniophora puteana (strain RWD-64-598)</name>
    <name type="common">Brown rot fungus</name>
    <dbReference type="NCBI Taxonomy" id="741705"/>
    <lineage>
        <taxon>Eukaryota</taxon>
        <taxon>Fungi</taxon>
        <taxon>Dikarya</taxon>
        <taxon>Basidiomycota</taxon>
        <taxon>Agaricomycotina</taxon>
        <taxon>Agaricomycetes</taxon>
        <taxon>Agaricomycetidae</taxon>
        <taxon>Boletales</taxon>
        <taxon>Coniophorineae</taxon>
        <taxon>Coniophoraceae</taxon>
        <taxon>Coniophora</taxon>
    </lineage>
</organism>
<evidence type="ECO:0000256" key="1">
    <source>
        <dbReference type="SAM" id="MobiDB-lite"/>
    </source>
</evidence>
<dbReference type="AlphaFoldDB" id="A0A5M3MYM5"/>
<dbReference type="GeneID" id="19202757"/>
<evidence type="ECO:0000313" key="2">
    <source>
        <dbReference type="EMBL" id="EIW83745.1"/>
    </source>
</evidence>
<comment type="caution">
    <text evidence="2">The sequence shown here is derived from an EMBL/GenBank/DDBJ whole genome shotgun (WGS) entry which is preliminary data.</text>
</comment>
<protein>
    <submittedName>
        <fullName evidence="2">Uncharacterized protein</fullName>
    </submittedName>
</protein>
<feature type="compositionally biased region" description="Polar residues" evidence="1">
    <location>
        <begin position="63"/>
        <end position="114"/>
    </location>
</feature>
<name>A0A5M3MYM5_CONPW</name>
<dbReference type="Proteomes" id="UP000053558">
    <property type="component" value="Unassembled WGS sequence"/>
</dbReference>
<feature type="region of interest" description="Disordered" evidence="1">
    <location>
        <begin position="1"/>
        <end position="122"/>
    </location>
</feature>